<organism evidence="1 2">
    <name type="scientific">Candidatus Desulfatibia vada</name>
    <dbReference type="NCBI Taxonomy" id="2841696"/>
    <lineage>
        <taxon>Bacteria</taxon>
        <taxon>Pseudomonadati</taxon>
        <taxon>Thermodesulfobacteriota</taxon>
        <taxon>Desulfobacteria</taxon>
        <taxon>Desulfobacterales</taxon>
        <taxon>Desulfobacterales incertae sedis</taxon>
        <taxon>Candidatus Desulfatibia</taxon>
    </lineage>
</organism>
<accession>A0A8J6P2Y5</accession>
<dbReference type="EMBL" id="JACNIG010000220">
    <property type="protein sequence ID" value="MBC8432392.1"/>
    <property type="molecule type" value="Genomic_DNA"/>
</dbReference>
<proteinExistence type="predicted"/>
<evidence type="ECO:0000313" key="2">
    <source>
        <dbReference type="Proteomes" id="UP000605201"/>
    </source>
</evidence>
<name>A0A8J6P2Y5_9BACT</name>
<dbReference type="AlphaFoldDB" id="A0A8J6P2Y5"/>
<protein>
    <submittedName>
        <fullName evidence="1">Uncharacterized protein</fullName>
    </submittedName>
</protein>
<dbReference type="Proteomes" id="UP000605201">
    <property type="component" value="Unassembled WGS sequence"/>
</dbReference>
<reference evidence="1 2" key="1">
    <citation type="submission" date="2020-08" db="EMBL/GenBank/DDBJ databases">
        <title>Bridging the membrane lipid divide: bacteria of the FCB group superphylum have the potential to synthesize archaeal ether lipids.</title>
        <authorList>
            <person name="Villanueva L."/>
            <person name="Von Meijenfeldt F.A.B."/>
            <person name="Westbye A.B."/>
            <person name="Yadav S."/>
            <person name="Hopmans E.C."/>
            <person name="Dutilh B.E."/>
            <person name="Sinninghe Damste J.S."/>
        </authorList>
    </citation>
    <scope>NUCLEOTIDE SEQUENCE [LARGE SCALE GENOMIC DNA]</scope>
    <source>
        <strain evidence="1">NIOZ-UU17</strain>
    </source>
</reference>
<comment type="caution">
    <text evidence="1">The sequence shown here is derived from an EMBL/GenBank/DDBJ whole genome shotgun (WGS) entry which is preliminary data.</text>
</comment>
<evidence type="ECO:0000313" key="1">
    <source>
        <dbReference type="EMBL" id="MBC8432392.1"/>
    </source>
</evidence>
<sequence length="48" mass="5517">MEKSEELNRLSEEFVLRVAIDRRKIPGVGELLKKPKTYSSLNRKEGGD</sequence>
<gene>
    <name evidence="1" type="ORF">H8D96_10780</name>
</gene>